<feature type="domain" description="CRAL-TRIO" evidence="2">
    <location>
        <begin position="126"/>
        <end position="286"/>
    </location>
</feature>
<evidence type="ECO:0000256" key="1">
    <source>
        <dbReference type="SAM" id="MobiDB-lite"/>
    </source>
</evidence>
<name>A0AAD1ZPM2_9LAMI</name>
<dbReference type="InterPro" id="IPR001251">
    <property type="entry name" value="CRAL-TRIO_dom"/>
</dbReference>
<accession>A0AAD1ZPM2</accession>
<dbReference type="SMART" id="SM01100">
    <property type="entry name" value="CRAL_TRIO_N"/>
    <property type="match status" value="1"/>
</dbReference>
<dbReference type="Proteomes" id="UP000834106">
    <property type="component" value="Chromosome 13"/>
</dbReference>
<organism evidence="3 4">
    <name type="scientific">Fraxinus pennsylvanica</name>
    <dbReference type="NCBI Taxonomy" id="56036"/>
    <lineage>
        <taxon>Eukaryota</taxon>
        <taxon>Viridiplantae</taxon>
        <taxon>Streptophyta</taxon>
        <taxon>Embryophyta</taxon>
        <taxon>Tracheophyta</taxon>
        <taxon>Spermatophyta</taxon>
        <taxon>Magnoliopsida</taxon>
        <taxon>eudicotyledons</taxon>
        <taxon>Gunneridae</taxon>
        <taxon>Pentapetalae</taxon>
        <taxon>asterids</taxon>
        <taxon>lamiids</taxon>
        <taxon>Lamiales</taxon>
        <taxon>Oleaceae</taxon>
        <taxon>Oleeae</taxon>
        <taxon>Fraxinus</taxon>
    </lineage>
</organism>
<sequence>MEGEGILMGKKQFQGSEETVQEEGITRATVEKQDLICQGSQETAHEEGITDGGMKRVDESTAEEKKKLVLMRATVEMQDLTSKDIDDLTMRRFLRARDQNVEKASAMLLKYLEWRRTFVPKGFIAASEVPNEIAQNKMFMQGTDKKGRPIAVVFGAKHFATKGDEFKRFLVFALDKLCARMPAGEEKFTIIGDLKGYGYANSDVRAYLAALSILQDYYPERLGKVFVIHAPYIFMTLWKILSPFIDQNTKKKIVFVGNKQLQSTLLEDIDECQIPEIYGGKLKLIPIQDAA</sequence>
<evidence type="ECO:0000313" key="3">
    <source>
        <dbReference type="EMBL" id="CAI9773686.1"/>
    </source>
</evidence>
<evidence type="ECO:0000259" key="2">
    <source>
        <dbReference type="PROSITE" id="PS50191"/>
    </source>
</evidence>
<protein>
    <recommendedName>
        <fullName evidence="2">CRAL-TRIO domain-containing protein</fullName>
    </recommendedName>
</protein>
<reference evidence="3" key="1">
    <citation type="submission" date="2023-05" db="EMBL/GenBank/DDBJ databases">
        <authorList>
            <person name="Huff M."/>
        </authorList>
    </citation>
    <scope>NUCLEOTIDE SEQUENCE</scope>
</reference>
<dbReference type="Gene3D" id="3.40.525.10">
    <property type="entry name" value="CRAL-TRIO lipid binding domain"/>
    <property type="match status" value="1"/>
</dbReference>
<dbReference type="SMART" id="SM00516">
    <property type="entry name" value="SEC14"/>
    <property type="match status" value="1"/>
</dbReference>
<dbReference type="EMBL" id="OU503048">
    <property type="protein sequence ID" value="CAI9773686.1"/>
    <property type="molecule type" value="Genomic_DNA"/>
</dbReference>
<proteinExistence type="predicted"/>
<dbReference type="CDD" id="cd00170">
    <property type="entry name" value="SEC14"/>
    <property type="match status" value="1"/>
</dbReference>
<feature type="compositionally biased region" description="Basic and acidic residues" evidence="1">
    <location>
        <begin position="43"/>
        <end position="61"/>
    </location>
</feature>
<dbReference type="AlphaFoldDB" id="A0AAD1ZPM2"/>
<dbReference type="InterPro" id="IPR036273">
    <property type="entry name" value="CRAL/TRIO_N_dom_sf"/>
</dbReference>
<dbReference type="PANTHER" id="PTHR46277">
    <property type="entry name" value="OS03G0850700 PROTEIN"/>
    <property type="match status" value="1"/>
</dbReference>
<keyword evidence="4" id="KW-1185">Reference proteome</keyword>
<dbReference type="SUPFAM" id="SSF52087">
    <property type="entry name" value="CRAL/TRIO domain"/>
    <property type="match status" value="1"/>
</dbReference>
<dbReference type="Pfam" id="PF03765">
    <property type="entry name" value="CRAL_TRIO_N"/>
    <property type="match status" value="1"/>
</dbReference>
<feature type="region of interest" description="Disordered" evidence="1">
    <location>
        <begin position="40"/>
        <end position="61"/>
    </location>
</feature>
<dbReference type="InterPro" id="IPR036865">
    <property type="entry name" value="CRAL-TRIO_dom_sf"/>
</dbReference>
<dbReference type="PANTHER" id="PTHR46277:SF19">
    <property type="entry name" value="RANDOM SLUG PROTEIN 5-LIKE"/>
    <property type="match status" value="1"/>
</dbReference>
<gene>
    <name evidence="3" type="ORF">FPE_LOCUS21116</name>
</gene>
<dbReference type="PROSITE" id="PS50191">
    <property type="entry name" value="CRAL_TRIO"/>
    <property type="match status" value="1"/>
</dbReference>
<dbReference type="SUPFAM" id="SSF46938">
    <property type="entry name" value="CRAL/TRIO N-terminal domain"/>
    <property type="match status" value="1"/>
</dbReference>
<dbReference type="Pfam" id="PF00650">
    <property type="entry name" value="CRAL_TRIO"/>
    <property type="match status" value="1"/>
</dbReference>
<evidence type="ECO:0000313" key="4">
    <source>
        <dbReference type="Proteomes" id="UP000834106"/>
    </source>
</evidence>
<dbReference type="InterPro" id="IPR011074">
    <property type="entry name" value="CRAL/TRIO_N_dom"/>
</dbReference>